<comment type="caution">
    <text evidence="2">The sequence shown here is derived from an EMBL/GenBank/DDBJ whole genome shotgun (WGS) entry which is preliminary data.</text>
</comment>
<dbReference type="AlphaFoldDB" id="A0A1E3RLW3"/>
<dbReference type="PANTHER" id="PTHR38113">
    <property type="match status" value="1"/>
</dbReference>
<dbReference type="Proteomes" id="UP000094053">
    <property type="component" value="Unassembled WGS sequence"/>
</dbReference>
<dbReference type="InterPro" id="IPR018744">
    <property type="entry name" value="DUF2293"/>
</dbReference>
<dbReference type="Pfam" id="PF10056">
    <property type="entry name" value="DUF2293"/>
    <property type="match status" value="1"/>
</dbReference>
<feature type="domain" description="DUF2293" evidence="1">
    <location>
        <begin position="113"/>
        <end position="198"/>
    </location>
</feature>
<name>A0A1E3RLW3_MYCFV</name>
<reference evidence="3" key="1">
    <citation type="submission" date="2016-09" db="EMBL/GenBank/DDBJ databases">
        <authorList>
            <person name="Greninger A.L."/>
            <person name="Jerome K.R."/>
            <person name="Mcnair B."/>
            <person name="Wallis C."/>
            <person name="Fang F."/>
        </authorList>
    </citation>
    <scope>NUCLEOTIDE SEQUENCE [LARGE SCALE GENOMIC DNA]</scope>
    <source>
        <strain evidence="3">M6</strain>
    </source>
</reference>
<keyword evidence="3" id="KW-1185">Reference proteome</keyword>
<sequence>MGVKHARESPHTFECAECHRTAEMLLQTRGSQSMCLDCLGIGHLQFLPAASAPLTRRAVRASQEPVVVMRWNTRWSRYERQGVLAEPAVIEAAARDSLVDADVPGRDEVAAVIREQFPGCPVERAEAIALHTAARLGGRGRQRRFVVKVAPDEVCEAVEASVLHVDTGYDDLLMSGADRDEARAQVADRVAAILSAWRDGVAMLDP</sequence>
<accession>A0A1E3RLW3</accession>
<dbReference type="PANTHER" id="PTHR38113:SF2">
    <property type="entry name" value="DUF2293 DOMAIN-CONTAINING PROTEIN"/>
    <property type="match status" value="1"/>
</dbReference>
<evidence type="ECO:0000313" key="2">
    <source>
        <dbReference type="EMBL" id="ODQ90873.1"/>
    </source>
</evidence>
<evidence type="ECO:0000259" key="1">
    <source>
        <dbReference type="Pfam" id="PF10056"/>
    </source>
</evidence>
<dbReference type="EMBL" id="MIHA01000005">
    <property type="protein sequence ID" value="ODQ90873.1"/>
    <property type="molecule type" value="Genomic_DNA"/>
</dbReference>
<dbReference type="STRING" id="1776.BHQ18_09170"/>
<gene>
    <name evidence="2" type="ORF">BHQ18_09170</name>
</gene>
<evidence type="ECO:0000313" key="3">
    <source>
        <dbReference type="Proteomes" id="UP000094053"/>
    </source>
</evidence>
<organism evidence="2 3">
    <name type="scientific">Mycolicibacterium flavescens</name>
    <name type="common">Mycobacterium flavescens</name>
    <dbReference type="NCBI Taxonomy" id="1776"/>
    <lineage>
        <taxon>Bacteria</taxon>
        <taxon>Bacillati</taxon>
        <taxon>Actinomycetota</taxon>
        <taxon>Actinomycetes</taxon>
        <taxon>Mycobacteriales</taxon>
        <taxon>Mycobacteriaceae</taxon>
        <taxon>Mycolicibacterium</taxon>
    </lineage>
</organism>
<dbReference type="OrthoDB" id="128600at2"/>
<proteinExistence type="predicted"/>
<protein>
    <recommendedName>
        <fullName evidence="1">DUF2293 domain-containing protein</fullName>
    </recommendedName>
</protein>
<dbReference type="RefSeq" id="WP_069413263.1">
    <property type="nucleotide sequence ID" value="NZ_JACKUL010000026.1"/>
</dbReference>